<dbReference type="FunFam" id="2.120.10.80:FF:000156">
    <property type="entry name" value="Kelch domain-containing protein 10 homolog"/>
    <property type="match status" value="1"/>
</dbReference>
<evidence type="ECO:0000313" key="5">
    <source>
        <dbReference type="EMBL" id="KAJ3643711.1"/>
    </source>
</evidence>
<dbReference type="InterPro" id="IPR006652">
    <property type="entry name" value="Kelch_1"/>
</dbReference>
<gene>
    <name evidence="5" type="ORF">Zmor_026405</name>
</gene>
<dbReference type="AlphaFoldDB" id="A0AA38HUB9"/>
<evidence type="ECO:0000256" key="1">
    <source>
        <dbReference type="ARBA" id="ARBA00022441"/>
    </source>
</evidence>
<keyword evidence="2" id="KW-0677">Repeat</keyword>
<keyword evidence="6" id="KW-1185">Reference proteome</keyword>
<accession>A0AA38HUB9</accession>
<evidence type="ECO:0000313" key="6">
    <source>
        <dbReference type="Proteomes" id="UP001168821"/>
    </source>
</evidence>
<comment type="caution">
    <text evidence="5">The sequence shown here is derived from an EMBL/GenBank/DDBJ whole genome shotgun (WGS) entry which is preliminary data.</text>
</comment>
<dbReference type="Pfam" id="PF24681">
    <property type="entry name" value="Kelch_KLHDC2_KLHL20_DRC7"/>
    <property type="match status" value="1"/>
</dbReference>
<protein>
    <recommendedName>
        <fullName evidence="4">Kelch domain-containing protein 10</fullName>
    </recommendedName>
</protein>
<name>A0AA38HUB9_9CUCU</name>
<dbReference type="Pfam" id="PF01344">
    <property type="entry name" value="Kelch_1"/>
    <property type="match status" value="1"/>
</dbReference>
<dbReference type="EMBL" id="JALNTZ010000008">
    <property type="protein sequence ID" value="KAJ3643711.1"/>
    <property type="molecule type" value="Genomic_DNA"/>
</dbReference>
<dbReference type="FunFam" id="2.120.10.80:FF:000162">
    <property type="entry name" value="Kelch domain-containing protein 10 homolog"/>
    <property type="match status" value="1"/>
</dbReference>
<dbReference type="PANTHER" id="PTHR46428:SF1">
    <property type="entry name" value="KELCH DOMAIN-CONTAINING PROTEIN 10"/>
    <property type="match status" value="1"/>
</dbReference>
<comment type="similarity">
    <text evidence="3">Belongs to the KLHDC10 family.</text>
</comment>
<dbReference type="GO" id="GO:0032874">
    <property type="term" value="P:positive regulation of stress-activated MAPK cascade"/>
    <property type="evidence" value="ECO:0007669"/>
    <property type="project" value="TreeGrafter"/>
</dbReference>
<evidence type="ECO:0000256" key="3">
    <source>
        <dbReference type="ARBA" id="ARBA00038487"/>
    </source>
</evidence>
<proteinExistence type="inferred from homology"/>
<dbReference type="Proteomes" id="UP001168821">
    <property type="component" value="Unassembled WGS sequence"/>
</dbReference>
<keyword evidence="1" id="KW-0880">Kelch repeat</keyword>
<organism evidence="5 6">
    <name type="scientific">Zophobas morio</name>
    <dbReference type="NCBI Taxonomy" id="2755281"/>
    <lineage>
        <taxon>Eukaryota</taxon>
        <taxon>Metazoa</taxon>
        <taxon>Ecdysozoa</taxon>
        <taxon>Arthropoda</taxon>
        <taxon>Hexapoda</taxon>
        <taxon>Insecta</taxon>
        <taxon>Pterygota</taxon>
        <taxon>Neoptera</taxon>
        <taxon>Endopterygota</taxon>
        <taxon>Coleoptera</taxon>
        <taxon>Polyphaga</taxon>
        <taxon>Cucujiformia</taxon>
        <taxon>Tenebrionidae</taxon>
        <taxon>Zophobas</taxon>
    </lineage>
</organism>
<evidence type="ECO:0000256" key="2">
    <source>
        <dbReference type="ARBA" id="ARBA00022737"/>
    </source>
</evidence>
<evidence type="ECO:0000256" key="4">
    <source>
        <dbReference type="ARBA" id="ARBA00041041"/>
    </source>
</evidence>
<dbReference type="InterPro" id="IPR052125">
    <property type="entry name" value="KLHDC10"/>
</dbReference>
<reference evidence="5" key="1">
    <citation type="journal article" date="2023" name="G3 (Bethesda)">
        <title>Whole genome assemblies of Zophobas morio and Tenebrio molitor.</title>
        <authorList>
            <person name="Kaur S."/>
            <person name="Stinson S.A."/>
            <person name="diCenzo G.C."/>
        </authorList>
    </citation>
    <scope>NUCLEOTIDE SEQUENCE</scope>
    <source>
        <strain evidence="5">QUZm001</strain>
    </source>
</reference>
<dbReference type="Gene3D" id="2.120.10.80">
    <property type="entry name" value="Kelch-type beta propeller"/>
    <property type="match status" value="2"/>
</dbReference>
<dbReference type="PANTHER" id="PTHR46428">
    <property type="entry name" value="KELCH DOMAIN-CONTAINING PROTEIN 10"/>
    <property type="match status" value="1"/>
</dbReference>
<dbReference type="InterPro" id="IPR015915">
    <property type="entry name" value="Kelch-typ_b-propeller"/>
</dbReference>
<sequence length="411" mass="46681">MTNSSSGDYNSNSISAYAFKPFQYEEIKPNSKSKVPYPRSGHRIGADAASLYSFGGYNPLIDDSDNDEVWVHSYPLFQELWRFNFAKREWTRYPNSHSLPLELASNALILHKNVLMVYGGTGSPFGFRCSNQLFVCRVNDNEGLMDEVHTTGQLPLPAYGQALILHNDYLYTIGGTTGVQYTCDIHRLNLKTLVWEIVYVSRGVSDYEPTGRYRHEVGFDNRSIYVLGGGTAVSAFDFANIPVFSLEKRAWHPQKTIRDTKKGIPPPRRCHGAVQINTENGTQVFIAGGHDGENVFDDLWRLDLKTFQWTYFDKCRLPFPIYFHAAAATPEGRLYIFGGICSNNDNDVRRSNCMYSTWLCIPKLSEICWEAVLHYSPHIVDCKSEDLINVGLPRHYVQRLGNNTSPSNREQ</sequence>
<dbReference type="SUPFAM" id="SSF117281">
    <property type="entry name" value="Kelch motif"/>
    <property type="match status" value="1"/>
</dbReference>